<reference evidence="2 3" key="2">
    <citation type="submission" date="2018-11" db="EMBL/GenBank/DDBJ databases">
        <authorList>
            <consortium name="Pathogen Informatics"/>
        </authorList>
    </citation>
    <scope>NUCLEOTIDE SEQUENCE [LARGE SCALE GENOMIC DNA]</scope>
    <source>
        <strain evidence="2 3">MHpl1</strain>
    </source>
</reference>
<reference evidence="4" key="1">
    <citation type="submission" date="2017-02" db="UniProtKB">
        <authorList>
            <consortium name="WormBaseParasite"/>
        </authorList>
    </citation>
    <scope>IDENTIFICATION</scope>
</reference>
<sequence length="357" mass="39672">MKEVAKGSAIDRCALPERFYRDHLQKENGFPAFSDGLPDFGGIRDYVPGAKENFGIRKGPGCLPFLSEVMQVAYGNCQQVADEKAFDAWGDELKSAILTGKIDLLKASQETCRRGAERQQCGALRRAISNCDILESLQIGAQLQRAMKRCEEVSGLVDQNPLVILSQINRLVGGEFAQGFLNKMVLLLYAFLTFTLVSSAPIVTVLPTTTGLPSTTTTTVLQTTSVRLSSIAPPQPVIATSTSTESTNLSNDTEATYTGLRGSIQREIIYLRESYETLRKEFDDWMNTPYHRNVVVPAAIGVVSAFISLILFYFVKGSCRRCMRRFRRTRLSHMTCELNGDKKRMLPRKGDTDDDDL</sequence>
<dbReference type="WBParaSite" id="HPLM_0000801901-mRNA-1">
    <property type="protein sequence ID" value="HPLM_0000801901-mRNA-1"/>
    <property type="gene ID" value="HPLM_0000801901"/>
</dbReference>
<evidence type="ECO:0000313" key="2">
    <source>
        <dbReference type="EMBL" id="VDO33600.1"/>
    </source>
</evidence>
<dbReference type="EMBL" id="UZAF01016766">
    <property type="protein sequence ID" value="VDO33600.1"/>
    <property type="molecule type" value="Genomic_DNA"/>
</dbReference>
<name>A0A0N4WC12_HAEPC</name>
<dbReference type="Proteomes" id="UP000268014">
    <property type="component" value="Unassembled WGS sequence"/>
</dbReference>
<keyword evidence="1" id="KW-0472">Membrane</keyword>
<keyword evidence="1" id="KW-1133">Transmembrane helix</keyword>
<dbReference type="OrthoDB" id="5792800at2759"/>
<organism evidence="4">
    <name type="scientific">Haemonchus placei</name>
    <name type="common">Barber's pole worm</name>
    <dbReference type="NCBI Taxonomy" id="6290"/>
    <lineage>
        <taxon>Eukaryota</taxon>
        <taxon>Metazoa</taxon>
        <taxon>Ecdysozoa</taxon>
        <taxon>Nematoda</taxon>
        <taxon>Chromadorea</taxon>
        <taxon>Rhabditida</taxon>
        <taxon>Rhabditina</taxon>
        <taxon>Rhabditomorpha</taxon>
        <taxon>Strongyloidea</taxon>
        <taxon>Trichostrongylidae</taxon>
        <taxon>Haemonchus</taxon>
    </lineage>
</organism>
<evidence type="ECO:0000313" key="4">
    <source>
        <dbReference type="WBParaSite" id="HPLM_0000801901-mRNA-1"/>
    </source>
</evidence>
<gene>
    <name evidence="2" type="ORF">HPLM_LOCUS8011</name>
</gene>
<proteinExistence type="predicted"/>
<protein>
    <submittedName>
        <fullName evidence="2 4">Uncharacterized protein</fullName>
    </submittedName>
</protein>
<keyword evidence="3" id="KW-1185">Reference proteome</keyword>
<evidence type="ECO:0000256" key="1">
    <source>
        <dbReference type="SAM" id="Phobius"/>
    </source>
</evidence>
<dbReference type="AlphaFoldDB" id="A0A0N4WC12"/>
<feature type="transmembrane region" description="Helical" evidence="1">
    <location>
        <begin position="186"/>
        <end position="206"/>
    </location>
</feature>
<accession>A0A0N4WC12</accession>
<feature type="transmembrane region" description="Helical" evidence="1">
    <location>
        <begin position="294"/>
        <end position="315"/>
    </location>
</feature>
<evidence type="ECO:0000313" key="3">
    <source>
        <dbReference type="Proteomes" id="UP000268014"/>
    </source>
</evidence>
<keyword evidence="1" id="KW-0812">Transmembrane</keyword>